<evidence type="ECO:0000256" key="4">
    <source>
        <dbReference type="SAM" id="Phobius"/>
    </source>
</evidence>
<evidence type="ECO:0000256" key="3">
    <source>
        <dbReference type="PROSITE-ProRule" id="PRU00339"/>
    </source>
</evidence>
<keyword evidence="4" id="KW-0472">Membrane</keyword>
<evidence type="ECO:0000256" key="1">
    <source>
        <dbReference type="ARBA" id="ARBA00022737"/>
    </source>
</evidence>
<keyword evidence="2 3" id="KW-0802">TPR repeat</keyword>
<dbReference type="Gene3D" id="1.25.40.10">
    <property type="entry name" value="Tetratricopeptide repeat domain"/>
    <property type="match status" value="1"/>
</dbReference>
<feature type="transmembrane region" description="Helical" evidence="4">
    <location>
        <begin position="324"/>
        <end position="342"/>
    </location>
</feature>
<dbReference type="InterPro" id="IPR019734">
    <property type="entry name" value="TPR_rpt"/>
</dbReference>
<keyword evidence="4" id="KW-0812">Transmembrane</keyword>
<feature type="transmembrane region" description="Helical" evidence="4">
    <location>
        <begin position="127"/>
        <end position="142"/>
    </location>
</feature>
<accession>A0A1F7G7T3</accession>
<reference evidence="5 6" key="1">
    <citation type="journal article" date="2016" name="Nat. Commun.">
        <title>Thousands of microbial genomes shed light on interconnected biogeochemical processes in an aquifer system.</title>
        <authorList>
            <person name="Anantharaman K."/>
            <person name="Brown C.T."/>
            <person name="Hug L.A."/>
            <person name="Sharon I."/>
            <person name="Castelle C.J."/>
            <person name="Probst A.J."/>
            <person name="Thomas B.C."/>
            <person name="Singh A."/>
            <person name="Wilkins M.J."/>
            <person name="Karaoz U."/>
            <person name="Brodie E.L."/>
            <person name="Williams K.H."/>
            <person name="Hubbard S.S."/>
            <person name="Banfield J.F."/>
        </authorList>
    </citation>
    <scope>NUCLEOTIDE SEQUENCE [LARGE SCALE GENOMIC DNA]</scope>
</reference>
<dbReference type="PROSITE" id="PS50005">
    <property type="entry name" value="TPR"/>
    <property type="match status" value="1"/>
</dbReference>
<dbReference type="PANTHER" id="PTHR44227">
    <property type="match status" value="1"/>
</dbReference>
<feature type="transmembrane region" description="Helical" evidence="4">
    <location>
        <begin position="217"/>
        <end position="240"/>
    </location>
</feature>
<evidence type="ECO:0008006" key="7">
    <source>
        <dbReference type="Google" id="ProtNLM"/>
    </source>
</evidence>
<proteinExistence type="predicted"/>
<dbReference type="SUPFAM" id="SSF48452">
    <property type="entry name" value="TPR-like"/>
    <property type="match status" value="1"/>
</dbReference>
<feature type="transmembrane region" description="Helical" evidence="4">
    <location>
        <begin position="16"/>
        <end position="37"/>
    </location>
</feature>
<feature type="repeat" description="TPR" evidence="3">
    <location>
        <begin position="456"/>
        <end position="489"/>
    </location>
</feature>
<dbReference type="PANTHER" id="PTHR44227:SF3">
    <property type="entry name" value="PROTEIN O-MANNOSYL-TRANSFERASE TMTC4"/>
    <property type="match status" value="1"/>
</dbReference>
<sequence length="541" mass="62871">MKIINSIFTSTNKVKIFLIFFTFGFLIYGNSLFNSFVGDDIGQIKENSKIHSVWNIPSHFIRGTFDEGNVKQKDFNNYYKPVLSSIFTLIYAFSRNNPVGFHLVQIIIHIINSFIIYYLFKYFFRRLISLILALIFLAHPINTEAVVYISALQEPLFLLFGLSALYINIKKPSSLIRTFSIVTLLVLSLLSKETGLVFLLILPLYNLLLERKNLIQALIHSLFASTTYVFFRFVLAGIYFGRNVVIPMNALSLSERLINIPKIIFFYISTFMFPRYLIMFQSWIVKQPNYQDFYIPLLLEVILFVALIIFSIRVYKSRREDLKTILFFFAWFVVGLGAHLQIISLDQTVSDRWFYFPIIGLLAMLGSLLKYLYSTKVLNSNYLIIISLIIFAAFSLRVINRNKNWKNSYTLVTHDINYTKNSHQLERGIAYEHYLRGDYTEAEKHYIKATHIFPSSYNFSALGIFYISIKKYKEAVNAYEDALKFYPENFSSLIWLAISKYKLGDKEGALINANKAYLLSPSSETMQILKTIQEDAPINIH</sequence>
<keyword evidence="4" id="KW-1133">Transmembrane helix</keyword>
<organism evidence="5 6">
    <name type="scientific">Candidatus Roizmanbacteria bacterium RIFCSPHIGHO2_01_FULL_39_12c</name>
    <dbReference type="NCBI Taxonomy" id="1802031"/>
    <lineage>
        <taxon>Bacteria</taxon>
        <taxon>Candidatus Roizmaniibacteriota</taxon>
    </lineage>
</organism>
<protein>
    <recommendedName>
        <fullName evidence="7">Glycosyltransferase RgtA/B/C/D-like domain-containing protein</fullName>
    </recommendedName>
</protein>
<keyword evidence="1" id="KW-0677">Repeat</keyword>
<dbReference type="Pfam" id="PF13181">
    <property type="entry name" value="TPR_8"/>
    <property type="match status" value="1"/>
</dbReference>
<feature type="transmembrane region" description="Helical" evidence="4">
    <location>
        <begin position="380"/>
        <end position="399"/>
    </location>
</feature>
<evidence type="ECO:0000313" key="5">
    <source>
        <dbReference type="EMBL" id="OGK14997.1"/>
    </source>
</evidence>
<dbReference type="InterPro" id="IPR011990">
    <property type="entry name" value="TPR-like_helical_dom_sf"/>
</dbReference>
<comment type="caution">
    <text evidence="5">The sequence shown here is derived from an EMBL/GenBank/DDBJ whole genome shotgun (WGS) entry which is preliminary data.</text>
</comment>
<dbReference type="PROSITE" id="PS50293">
    <property type="entry name" value="TPR_REGION"/>
    <property type="match status" value="1"/>
</dbReference>
<evidence type="ECO:0000313" key="6">
    <source>
        <dbReference type="Proteomes" id="UP000177208"/>
    </source>
</evidence>
<dbReference type="InterPro" id="IPR052346">
    <property type="entry name" value="O-mannosyl-transferase_TMTC"/>
</dbReference>
<feature type="transmembrane region" description="Helical" evidence="4">
    <location>
        <begin position="181"/>
        <end position="205"/>
    </location>
</feature>
<evidence type="ECO:0000256" key="2">
    <source>
        <dbReference type="ARBA" id="ARBA00022803"/>
    </source>
</evidence>
<feature type="transmembrane region" description="Helical" evidence="4">
    <location>
        <begin position="260"/>
        <end position="278"/>
    </location>
</feature>
<feature type="transmembrane region" description="Helical" evidence="4">
    <location>
        <begin position="100"/>
        <end position="120"/>
    </location>
</feature>
<dbReference type="SMART" id="SM00028">
    <property type="entry name" value="TPR"/>
    <property type="match status" value="3"/>
</dbReference>
<dbReference type="Proteomes" id="UP000177208">
    <property type="component" value="Unassembled WGS sequence"/>
</dbReference>
<name>A0A1F7G7T3_9BACT</name>
<feature type="transmembrane region" description="Helical" evidence="4">
    <location>
        <begin position="354"/>
        <end position="373"/>
    </location>
</feature>
<gene>
    <name evidence="5" type="ORF">A2774_01110</name>
</gene>
<dbReference type="EMBL" id="MFZG01000043">
    <property type="protein sequence ID" value="OGK14997.1"/>
    <property type="molecule type" value="Genomic_DNA"/>
</dbReference>
<dbReference type="AlphaFoldDB" id="A0A1F7G7T3"/>
<feature type="transmembrane region" description="Helical" evidence="4">
    <location>
        <begin position="148"/>
        <end position="169"/>
    </location>
</feature>
<feature type="transmembrane region" description="Helical" evidence="4">
    <location>
        <begin position="293"/>
        <end position="312"/>
    </location>
</feature>